<dbReference type="Pfam" id="PF06762">
    <property type="entry name" value="LMF1"/>
    <property type="match status" value="1"/>
</dbReference>
<feature type="transmembrane region" description="Helical" evidence="7">
    <location>
        <begin position="137"/>
        <end position="166"/>
    </location>
</feature>
<evidence type="ECO:0000256" key="2">
    <source>
        <dbReference type="ARBA" id="ARBA00005512"/>
    </source>
</evidence>
<comment type="caution">
    <text evidence="10">The sequence shown here is derived from an EMBL/GenBank/DDBJ whole genome shotgun (WGS) entry which is preliminary data.</text>
</comment>
<keyword evidence="3 7" id="KW-0812">Transmembrane</keyword>
<feature type="transmembrane region" description="Helical" evidence="7">
    <location>
        <begin position="264"/>
        <end position="284"/>
    </location>
</feature>
<dbReference type="PANTHER" id="PTHR14463">
    <property type="entry name" value="LIPASE MATURATION FACTOR"/>
    <property type="match status" value="1"/>
</dbReference>
<dbReference type="Pfam" id="PF25179">
    <property type="entry name" value="LMF1_C"/>
    <property type="match status" value="1"/>
</dbReference>
<evidence type="ECO:0000313" key="10">
    <source>
        <dbReference type="EMBL" id="PAK97211.1"/>
    </source>
</evidence>
<evidence type="ECO:0000256" key="1">
    <source>
        <dbReference type="ARBA" id="ARBA00004477"/>
    </source>
</evidence>
<name>A0A269ZI02_9MICO</name>
<dbReference type="PANTHER" id="PTHR14463:SF10">
    <property type="entry name" value="LIPASE MATURATION FACTOR 1"/>
    <property type="match status" value="1"/>
</dbReference>
<sequence length="511" mass="57464">MDVGALLVLLEAPDYTIAREILQRGFAVLFLIAFLNAWNEFPALLGEKGLLPAPRFLALTTAKQAPSLFRWSRTPYSDRNLRIVCALGMVLAVTVIVGLPQAGPAWVPIPVFLTMWWLYFSISSIGQRFYGFGWESLLLEAGFLVGFLGSHAVAPPLLMILLLRWFTLRVEFGAGMIKMRGDSSWRDLTAMNYHHQTQPMPNPLSRTAHLMPTWWHKGETLGSHIVQLIAPWLLFLPQPIASFAAMTIIITQLALVITGNYAWLNWATILLACAGISDSFFRWIGGGPWPEWGIDAAVRRVDEASLAEATGTPADTLTSPLWWVLLIVAFVVWQCVLNVPALRNLFSSRQLMNAHFNRWGLGNAYGAFGSMSEVRHEIAIEGTLDPSGTDGWKEYVFKGKPGDVDRRGPVVDPYHLRLDWLMWFAALGDYRDSWFLVLVERLGTGDPLIRRLLGPDPFDGEAPALIRARMFTYRYATRDERRAAKAASEPVPWWVRSDPRTILRPVDLRGH</sequence>
<evidence type="ECO:0000256" key="7">
    <source>
        <dbReference type="SAM" id="Phobius"/>
    </source>
</evidence>
<feature type="domain" description="Lipase maturation factor 1/2 N-terminal" evidence="8">
    <location>
        <begin position="130"/>
        <end position="282"/>
    </location>
</feature>
<keyword evidence="5 7" id="KW-1133">Transmembrane helix</keyword>
<evidence type="ECO:0000256" key="4">
    <source>
        <dbReference type="ARBA" id="ARBA00022824"/>
    </source>
</evidence>
<accession>A0A269ZI02</accession>
<feature type="domain" description="Lipase maturation factor 1/2 C-terminal" evidence="9">
    <location>
        <begin position="362"/>
        <end position="497"/>
    </location>
</feature>
<comment type="subcellular location">
    <subcellularLocation>
        <location evidence="1">Endoplasmic reticulum membrane</location>
        <topology evidence="1">Multi-pass membrane protein</topology>
    </subcellularLocation>
</comment>
<dbReference type="InterPro" id="IPR057434">
    <property type="entry name" value="LMF1/2_N"/>
</dbReference>
<dbReference type="InterPro" id="IPR057433">
    <property type="entry name" value="LMF1/2_C"/>
</dbReference>
<evidence type="ECO:0000259" key="8">
    <source>
        <dbReference type="Pfam" id="PF06762"/>
    </source>
</evidence>
<dbReference type="GO" id="GO:0051604">
    <property type="term" value="P:protein maturation"/>
    <property type="evidence" value="ECO:0007669"/>
    <property type="project" value="InterPro"/>
</dbReference>
<feature type="transmembrane region" description="Helical" evidence="7">
    <location>
        <begin position="240"/>
        <end position="257"/>
    </location>
</feature>
<gene>
    <name evidence="10" type="ORF">B8X04_01120</name>
</gene>
<dbReference type="RefSeq" id="WP_095375154.1">
    <property type="nucleotide sequence ID" value="NZ_NCWY01000001.1"/>
</dbReference>
<evidence type="ECO:0000256" key="6">
    <source>
        <dbReference type="ARBA" id="ARBA00023136"/>
    </source>
</evidence>
<evidence type="ECO:0000313" key="11">
    <source>
        <dbReference type="Proteomes" id="UP000216867"/>
    </source>
</evidence>
<dbReference type="InterPro" id="IPR009613">
    <property type="entry name" value="LMF"/>
</dbReference>
<proteinExistence type="inferred from homology"/>
<feature type="transmembrane region" description="Helical" evidence="7">
    <location>
        <begin position="80"/>
        <end position="99"/>
    </location>
</feature>
<dbReference type="AlphaFoldDB" id="A0A269ZI02"/>
<dbReference type="EMBL" id="NCWY01000001">
    <property type="protein sequence ID" value="PAK97211.1"/>
    <property type="molecule type" value="Genomic_DNA"/>
</dbReference>
<reference evidence="10 11" key="1">
    <citation type="submission" date="2017-04" db="EMBL/GenBank/DDBJ databases">
        <title>Kefir bacterial isolates.</title>
        <authorList>
            <person name="Kim Y."/>
            <person name="Blasche S."/>
            <person name="Patil K.R."/>
        </authorList>
    </citation>
    <scope>NUCLEOTIDE SEQUENCE [LARGE SCALE GENOMIC DNA]</scope>
    <source>
        <strain evidence="10 11">OG2</strain>
    </source>
</reference>
<comment type="similarity">
    <text evidence="2">Belongs to the lipase maturation factor family.</text>
</comment>
<evidence type="ECO:0008006" key="12">
    <source>
        <dbReference type="Google" id="ProtNLM"/>
    </source>
</evidence>
<dbReference type="Proteomes" id="UP000216867">
    <property type="component" value="Unassembled WGS sequence"/>
</dbReference>
<feature type="transmembrane region" description="Helical" evidence="7">
    <location>
        <begin position="321"/>
        <end position="342"/>
    </location>
</feature>
<feature type="transmembrane region" description="Helical" evidence="7">
    <location>
        <begin position="105"/>
        <end position="125"/>
    </location>
</feature>
<evidence type="ECO:0000259" key="9">
    <source>
        <dbReference type="Pfam" id="PF25179"/>
    </source>
</evidence>
<keyword evidence="6 7" id="KW-0472">Membrane</keyword>
<organism evidence="10 11">
    <name type="scientific">Brevibacterium casei</name>
    <dbReference type="NCBI Taxonomy" id="33889"/>
    <lineage>
        <taxon>Bacteria</taxon>
        <taxon>Bacillati</taxon>
        <taxon>Actinomycetota</taxon>
        <taxon>Actinomycetes</taxon>
        <taxon>Micrococcales</taxon>
        <taxon>Brevibacteriaceae</taxon>
        <taxon>Brevibacterium</taxon>
    </lineage>
</organism>
<evidence type="ECO:0000256" key="3">
    <source>
        <dbReference type="ARBA" id="ARBA00022692"/>
    </source>
</evidence>
<evidence type="ECO:0000256" key="5">
    <source>
        <dbReference type="ARBA" id="ARBA00022989"/>
    </source>
</evidence>
<keyword evidence="4" id="KW-0256">Endoplasmic reticulum</keyword>
<protein>
    <recommendedName>
        <fullName evidence="12">Lipase maturation factor</fullName>
    </recommendedName>
</protein>